<protein>
    <submittedName>
        <fullName evidence="5">Related to C6 zink-finger protein PRO1A</fullName>
    </submittedName>
</protein>
<dbReference type="SMART" id="SM00066">
    <property type="entry name" value="GAL4"/>
    <property type="match status" value="1"/>
</dbReference>
<dbReference type="InterPro" id="IPR036864">
    <property type="entry name" value="Zn2-C6_fun-type_DNA-bd_sf"/>
</dbReference>
<keyword evidence="2" id="KW-0539">Nucleus</keyword>
<reference evidence="5" key="1">
    <citation type="submission" date="2018-03" db="EMBL/GenBank/DDBJ databases">
        <authorList>
            <person name="Guldener U."/>
        </authorList>
    </citation>
    <scope>NUCLEOTIDE SEQUENCE</scope>
</reference>
<dbReference type="PROSITE" id="PS00463">
    <property type="entry name" value="ZN2_CY6_FUNGAL_1"/>
    <property type="match status" value="1"/>
</dbReference>
<dbReference type="Pfam" id="PF00172">
    <property type="entry name" value="Zn_clus"/>
    <property type="match status" value="1"/>
</dbReference>
<dbReference type="SUPFAM" id="SSF57701">
    <property type="entry name" value="Zn2/Cys6 DNA-binding domain"/>
    <property type="match status" value="1"/>
</dbReference>
<evidence type="ECO:0000313" key="5">
    <source>
        <dbReference type="EMBL" id="SPO07043.1"/>
    </source>
</evidence>
<sequence>MAPFQVSLSKTIPPTCFLHQKADGTWSTRSVIREIVIEQISTLFGTSIIRETRRLASTIMHRSLRSRQGCWTCRLRKKKCDEARPQCETCRTLCIACHGYGPKPDWMDGGDAERKVAGDIKQTVKHTSRQRKWPSNPVVPLPRLAAKLAPRDSDSSVESTVSRETPSSRAHQVSPPVDDGLLPREPSSQGAISDEPSPETTSGSVVAMSAEETSLLMHFIDNVFPLQYPMYKPDAMQGGRGWLLSLLLGTKPLYHAALAVGAYHRWLTIFANAGPQCLLVATLRKEQHVEACLKEVQDAVKTVNRFVEESRLDIGIGTVASVCQLVFLELFTGQDEGAWRMHLNGAIEMYRLACTDELLHLDLKERSRVILRDNLPITIDGAAVTSEVATMRFMTGSLLWLDILASITYGSTPRLQSLHSSLLAPDSMIKLEGITGCRNWALVQIGRIAALHSRNEEARRTGHIDDATLDRALDEIREEVDYELSREALEDYSVTVATGMLDLRGDGADPVALVTRMFAYTALVYAHIVKHGFQKLDLLETTISGALWLLRNRVTPRLIPVLVCPLYILGCTARQGPQRDLFCEVFSSKPFLDSLFKHRERILPIVEDIWSRTASSASGPGFPWSETLKLHRDILLI</sequence>
<accession>A0AAE8N851</accession>
<dbReference type="GO" id="GO:0000976">
    <property type="term" value="F:transcription cis-regulatory region binding"/>
    <property type="evidence" value="ECO:0007669"/>
    <property type="project" value="TreeGrafter"/>
</dbReference>
<dbReference type="GO" id="GO:0008270">
    <property type="term" value="F:zinc ion binding"/>
    <property type="evidence" value="ECO:0007669"/>
    <property type="project" value="InterPro"/>
</dbReference>
<dbReference type="Proteomes" id="UP001187682">
    <property type="component" value="Unassembled WGS sequence"/>
</dbReference>
<dbReference type="GO" id="GO:0045944">
    <property type="term" value="P:positive regulation of transcription by RNA polymerase II"/>
    <property type="evidence" value="ECO:0007669"/>
    <property type="project" value="TreeGrafter"/>
</dbReference>
<evidence type="ECO:0000256" key="3">
    <source>
        <dbReference type="SAM" id="MobiDB-lite"/>
    </source>
</evidence>
<feature type="compositionally biased region" description="Basic residues" evidence="3">
    <location>
        <begin position="123"/>
        <end position="132"/>
    </location>
</feature>
<evidence type="ECO:0000259" key="4">
    <source>
        <dbReference type="PROSITE" id="PS50048"/>
    </source>
</evidence>
<keyword evidence="6" id="KW-1185">Reference proteome</keyword>
<dbReference type="EMBL" id="ONZQ02000018">
    <property type="protein sequence ID" value="SPO07043.1"/>
    <property type="molecule type" value="Genomic_DNA"/>
</dbReference>
<comment type="caution">
    <text evidence="5">The sequence shown here is derived from an EMBL/GenBank/DDBJ whole genome shotgun (WGS) entry which is preliminary data.</text>
</comment>
<dbReference type="InterPro" id="IPR021858">
    <property type="entry name" value="Fun_TF"/>
</dbReference>
<feature type="compositionally biased region" description="Polar residues" evidence="3">
    <location>
        <begin position="156"/>
        <end position="171"/>
    </location>
</feature>
<dbReference type="PANTHER" id="PTHR37534:SF26">
    <property type="entry name" value="TRANSCRIPTION FACTOR, PUTATIVE-RELATED"/>
    <property type="match status" value="1"/>
</dbReference>
<dbReference type="Gene3D" id="4.10.240.10">
    <property type="entry name" value="Zn(2)-C6 fungal-type DNA-binding domain"/>
    <property type="match status" value="1"/>
</dbReference>
<organism evidence="5 6">
    <name type="scientific">Cephalotrichum gorgonifer</name>
    <dbReference type="NCBI Taxonomy" id="2041049"/>
    <lineage>
        <taxon>Eukaryota</taxon>
        <taxon>Fungi</taxon>
        <taxon>Dikarya</taxon>
        <taxon>Ascomycota</taxon>
        <taxon>Pezizomycotina</taxon>
        <taxon>Sordariomycetes</taxon>
        <taxon>Hypocreomycetidae</taxon>
        <taxon>Microascales</taxon>
        <taxon>Microascaceae</taxon>
        <taxon>Cephalotrichum</taxon>
    </lineage>
</organism>
<dbReference type="PROSITE" id="PS50048">
    <property type="entry name" value="ZN2_CY6_FUNGAL_2"/>
    <property type="match status" value="1"/>
</dbReference>
<dbReference type="InterPro" id="IPR001138">
    <property type="entry name" value="Zn2Cys6_DnaBD"/>
</dbReference>
<dbReference type="GO" id="GO:0005634">
    <property type="term" value="C:nucleus"/>
    <property type="evidence" value="ECO:0007669"/>
    <property type="project" value="UniProtKB-SubCell"/>
</dbReference>
<comment type="subcellular location">
    <subcellularLocation>
        <location evidence="1">Nucleus</location>
    </subcellularLocation>
</comment>
<evidence type="ECO:0000256" key="1">
    <source>
        <dbReference type="ARBA" id="ARBA00004123"/>
    </source>
</evidence>
<proteinExistence type="predicted"/>
<dbReference type="GO" id="GO:0000981">
    <property type="term" value="F:DNA-binding transcription factor activity, RNA polymerase II-specific"/>
    <property type="evidence" value="ECO:0007669"/>
    <property type="project" value="InterPro"/>
</dbReference>
<dbReference type="CDD" id="cd00067">
    <property type="entry name" value="GAL4"/>
    <property type="match status" value="1"/>
</dbReference>
<dbReference type="AlphaFoldDB" id="A0AAE8N851"/>
<name>A0AAE8N851_9PEZI</name>
<evidence type="ECO:0000256" key="2">
    <source>
        <dbReference type="ARBA" id="ARBA00023242"/>
    </source>
</evidence>
<gene>
    <name evidence="5" type="ORF">DNG_09737</name>
</gene>
<dbReference type="PANTHER" id="PTHR37534">
    <property type="entry name" value="TRANSCRIPTIONAL ACTIVATOR PROTEIN UGA3"/>
    <property type="match status" value="1"/>
</dbReference>
<dbReference type="Pfam" id="PF11951">
    <property type="entry name" value="Fungal_trans_2"/>
    <property type="match status" value="1"/>
</dbReference>
<evidence type="ECO:0000313" key="6">
    <source>
        <dbReference type="Proteomes" id="UP001187682"/>
    </source>
</evidence>
<feature type="domain" description="Zn(2)-C6 fungal-type" evidence="4">
    <location>
        <begin position="69"/>
        <end position="97"/>
    </location>
</feature>
<feature type="region of interest" description="Disordered" evidence="3">
    <location>
        <begin position="123"/>
        <end position="205"/>
    </location>
</feature>